<evidence type="ECO:0000259" key="1">
    <source>
        <dbReference type="Pfam" id="PF12680"/>
    </source>
</evidence>
<gene>
    <name evidence="2" type="ORF">STA1M1_34570</name>
</gene>
<dbReference type="InterPro" id="IPR037401">
    <property type="entry name" value="SnoaL-like"/>
</dbReference>
<dbReference type="Pfam" id="PF12680">
    <property type="entry name" value="SnoaL_2"/>
    <property type="match status" value="1"/>
</dbReference>
<proteinExistence type="predicted"/>
<keyword evidence="3" id="KW-1185">Reference proteome</keyword>
<feature type="domain" description="SnoaL-like" evidence="1">
    <location>
        <begin position="14"/>
        <end position="121"/>
    </location>
</feature>
<evidence type="ECO:0000313" key="2">
    <source>
        <dbReference type="EMBL" id="GKY89588.1"/>
    </source>
</evidence>
<protein>
    <recommendedName>
        <fullName evidence="1">SnoaL-like domain-containing protein</fullName>
    </recommendedName>
</protein>
<accession>A0ABQ5LX92</accession>
<comment type="caution">
    <text evidence="2">The sequence shown here is derived from an EMBL/GenBank/DDBJ whole genome shotgun (WGS) entry which is preliminary data.</text>
</comment>
<evidence type="ECO:0000313" key="3">
    <source>
        <dbReference type="Proteomes" id="UP001144205"/>
    </source>
</evidence>
<name>A0ABQ5LX92_9RHOB</name>
<sequence length="127" mass="14200">MTTRAEAIRLIQATYYDGIDAGDMARATSALHPDVDWSHAQVWAHHGFERGEASGCRGRQAVYDLLSARVAELAQARITHRIEDMVFEDGRGAFLGYVEGPGGMRKPFMVWFELSDGLVSRYTLRPL</sequence>
<organism evidence="2 3">
    <name type="scientific">Sinisalibacter aestuarii</name>
    <dbReference type="NCBI Taxonomy" id="2949426"/>
    <lineage>
        <taxon>Bacteria</taxon>
        <taxon>Pseudomonadati</taxon>
        <taxon>Pseudomonadota</taxon>
        <taxon>Alphaproteobacteria</taxon>
        <taxon>Rhodobacterales</taxon>
        <taxon>Roseobacteraceae</taxon>
        <taxon>Sinisalibacter</taxon>
    </lineage>
</organism>
<dbReference type="EMBL" id="BROH01000013">
    <property type="protein sequence ID" value="GKY89588.1"/>
    <property type="molecule type" value="Genomic_DNA"/>
</dbReference>
<reference evidence="2" key="1">
    <citation type="journal article" date="2023" name="Int. J. Syst. Evol. Microbiol.">
        <title>Sinisalibacter aestuarii sp. nov., isolated from estuarine sediment of the Arakawa River.</title>
        <authorList>
            <person name="Arafat S.T."/>
            <person name="Hirano S."/>
            <person name="Sato A."/>
            <person name="Takeuchi K."/>
            <person name="Yasuda T."/>
            <person name="Terahara T."/>
            <person name="Hamada M."/>
            <person name="Kobayashi T."/>
        </authorList>
    </citation>
    <scope>NUCLEOTIDE SEQUENCE</scope>
    <source>
        <strain evidence="2">B-399</strain>
    </source>
</reference>
<dbReference type="Gene3D" id="3.10.450.50">
    <property type="match status" value="1"/>
</dbReference>
<dbReference type="Proteomes" id="UP001144205">
    <property type="component" value="Unassembled WGS sequence"/>
</dbReference>
<dbReference type="SUPFAM" id="SSF54427">
    <property type="entry name" value="NTF2-like"/>
    <property type="match status" value="1"/>
</dbReference>
<dbReference type="RefSeq" id="WP_281843611.1">
    <property type="nucleotide sequence ID" value="NZ_BROH01000013.1"/>
</dbReference>
<dbReference type="InterPro" id="IPR032710">
    <property type="entry name" value="NTF2-like_dom_sf"/>
</dbReference>